<feature type="region of interest" description="Disordered" evidence="8">
    <location>
        <begin position="321"/>
        <end position="354"/>
    </location>
</feature>
<evidence type="ECO:0000256" key="5">
    <source>
        <dbReference type="ARBA" id="ARBA00023242"/>
    </source>
</evidence>
<dbReference type="Gramene" id="Bra011718.1">
    <property type="protein sequence ID" value="Bra011718.1-P"/>
    <property type="gene ID" value="Bra011718"/>
</dbReference>
<name>M4D5G1_BRACM</name>
<reference evidence="10 11" key="2">
    <citation type="journal article" date="2018" name="Hortic Res">
        <title>Improved Brassica rapa reference genome by single-molecule sequencing and chromosome conformation capture technologies.</title>
        <authorList>
            <person name="Zhang L."/>
            <person name="Cai X."/>
            <person name="Wu J."/>
            <person name="Liu M."/>
            <person name="Grob S."/>
            <person name="Cheng F."/>
            <person name="Liang J."/>
            <person name="Cai C."/>
            <person name="Liu Z."/>
            <person name="Liu B."/>
            <person name="Wang F."/>
            <person name="Li S."/>
            <person name="Liu F."/>
            <person name="Li X."/>
            <person name="Cheng L."/>
            <person name="Yang W."/>
            <person name="Li M.H."/>
            <person name="Grossniklaus U."/>
            <person name="Zheng H."/>
            <person name="Wang X."/>
        </authorList>
    </citation>
    <scope>NUCLEOTIDE SEQUENCE [LARGE SCALE GENOMIC DNA]</scope>
    <source>
        <strain evidence="10 11">cv. Chiifu-401-42</strain>
    </source>
</reference>
<dbReference type="Gene3D" id="1.25.40.10">
    <property type="entry name" value="Tetratricopeptide repeat domain"/>
    <property type="match status" value="2"/>
</dbReference>
<feature type="compositionally biased region" description="Basic and acidic residues" evidence="8">
    <location>
        <begin position="378"/>
        <end position="388"/>
    </location>
</feature>
<keyword evidence="5" id="KW-0539">Nucleus</keyword>
<feature type="compositionally biased region" description="Polar residues" evidence="8">
    <location>
        <begin position="12"/>
        <end position="42"/>
    </location>
</feature>
<dbReference type="GO" id="GO:0006335">
    <property type="term" value="P:DNA replication-dependent chromatin assembly"/>
    <property type="evidence" value="ECO:0000318"/>
    <property type="project" value="GO_Central"/>
</dbReference>
<feature type="coiled-coil region" evidence="7">
    <location>
        <begin position="273"/>
        <end position="300"/>
    </location>
</feature>
<evidence type="ECO:0000256" key="8">
    <source>
        <dbReference type="SAM" id="MobiDB-lite"/>
    </source>
</evidence>
<organism evidence="10 11">
    <name type="scientific">Brassica campestris</name>
    <name type="common">Field mustard</name>
    <dbReference type="NCBI Taxonomy" id="3711"/>
    <lineage>
        <taxon>Eukaryota</taxon>
        <taxon>Viridiplantae</taxon>
        <taxon>Streptophyta</taxon>
        <taxon>Embryophyta</taxon>
        <taxon>Tracheophyta</taxon>
        <taxon>Spermatophyta</taxon>
        <taxon>Magnoliopsida</taxon>
        <taxon>eudicotyledons</taxon>
        <taxon>Gunneridae</taxon>
        <taxon>Pentapetalae</taxon>
        <taxon>rosids</taxon>
        <taxon>malvids</taxon>
        <taxon>Brassicales</taxon>
        <taxon>Brassicaceae</taxon>
        <taxon>Brassiceae</taxon>
        <taxon>Brassica</taxon>
    </lineage>
</organism>
<dbReference type="OMA" id="LGINMPK"/>
<evidence type="ECO:0000256" key="3">
    <source>
        <dbReference type="ARBA" id="ARBA00022737"/>
    </source>
</evidence>
<feature type="domain" description="Tetratricopeptide SHNi-TPR" evidence="9">
    <location>
        <begin position="205"/>
        <end position="241"/>
    </location>
</feature>
<dbReference type="GO" id="GO:0042393">
    <property type="term" value="F:histone binding"/>
    <property type="evidence" value="ECO:0000318"/>
    <property type="project" value="GO_Central"/>
</dbReference>
<dbReference type="AlphaFoldDB" id="M4D5G1"/>
<dbReference type="InterPro" id="IPR011990">
    <property type="entry name" value="TPR-like_helical_dom_sf"/>
</dbReference>
<evidence type="ECO:0000256" key="6">
    <source>
        <dbReference type="PROSITE-ProRule" id="PRU00339"/>
    </source>
</evidence>
<feature type="region of interest" description="Disordered" evidence="8">
    <location>
        <begin position="116"/>
        <end position="176"/>
    </location>
</feature>
<evidence type="ECO:0000256" key="4">
    <source>
        <dbReference type="ARBA" id="ARBA00022803"/>
    </source>
</evidence>
<sequence>MAEEKAPASASELEQTLDPNQTSIEATESTCNNNNAAESETTLEFADELTEKGSVFLKESDFAEAVDCFSRALEIRVEHFGELASECVKAYYKYGSALLEKAQAEADPLGINMPKKEAEAQQESTPNGESVAASVLSSDPEKQGSSSGGQGGSDGKEDGEDCQDDDISDADADEDESDLDMAWKMLDIARAITDKHSTDTMEKVDILCALAEISLEREDIESSLSDYKKALSILERLVEPDSRHIAELNFRICICLETGCQTKEAIPYCQKAVLICKARMERLSNELEDLRQQADNPKQLLAELMGMASAKAVATAAGEMSSSQMGTANIGKDLESPTVSTAQTGSGGGASGVTHLGVVGRGVKRVLLNAESSPSKKQAPESSDKADV</sequence>
<dbReference type="GO" id="GO:0034080">
    <property type="term" value="P:CENP-A containing chromatin assembly"/>
    <property type="evidence" value="ECO:0000318"/>
    <property type="project" value="GO_Central"/>
</dbReference>
<evidence type="ECO:0000256" key="7">
    <source>
        <dbReference type="SAM" id="Coils"/>
    </source>
</evidence>
<feature type="coiled-coil region" evidence="7">
    <location>
        <begin position="210"/>
        <end position="237"/>
    </location>
</feature>
<keyword evidence="3" id="KW-0677">Repeat</keyword>
<dbReference type="eggNOG" id="KOG4563">
    <property type="taxonomic scope" value="Eukaryota"/>
</dbReference>
<dbReference type="PANTHER" id="PTHR15081:SF1">
    <property type="entry name" value="NUCLEAR AUTOANTIGENIC SPERM PROTEIN"/>
    <property type="match status" value="1"/>
</dbReference>
<feature type="region of interest" description="Disordered" evidence="8">
    <location>
        <begin position="367"/>
        <end position="388"/>
    </location>
</feature>
<feature type="repeat" description="TPR" evidence="6">
    <location>
        <begin position="46"/>
        <end position="79"/>
    </location>
</feature>
<evidence type="ECO:0000256" key="1">
    <source>
        <dbReference type="ARBA" id="ARBA00004123"/>
    </source>
</evidence>
<dbReference type="InterPro" id="IPR019734">
    <property type="entry name" value="TPR_rpt"/>
</dbReference>
<dbReference type="PROSITE" id="PS50005">
    <property type="entry name" value="TPR"/>
    <property type="match status" value="1"/>
</dbReference>
<evidence type="ECO:0000259" key="9">
    <source>
        <dbReference type="Pfam" id="PF10516"/>
    </source>
</evidence>
<reference evidence="10" key="3">
    <citation type="submission" date="2023-03" db="UniProtKB">
        <authorList>
            <consortium name="EnsemblPlants"/>
        </authorList>
    </citation>
    <scope>IDENTIFICATION</scope>
    <source>
        <strain evidence="10">cv. Chiifu-401-42</strain>
    </source>
</reference>
<feature type="region of interest" description="Disordered" evidence="8">
    <location>
        <begin position="1"/>
        <end position="42"/>
    </location>
</feature>
<dbReference type="SUPFAM" id="SSF48452">
    <property type="entry name" value="TPR-like"/>
    <property type="match status" value="1"/>
</dbReference>
<dbReference type="InParanoid" id="M4D5G1"/>
<proteinExistence type="inferred from homology"/>
<keyword evidence="4 6" id="KW-0802">TPR repeat</keyword>
<dbReference type="GO" id="GO:0005654">
    <property type="term" value="C:nucleoplasm"/>
    <property type="evidence" value="ECO:0000318"/>
    <property type="project" value="GO_Central"/>
</dbReference>
<evidence type="ECO:0000256" key="2">
    <source>
        <dbReference type="ARBA" id="ARBA00008402"/>
    </source>
</evidence>
<keyword evidence="11" id="KW-1185">Reference proteome</keyword>
<feature type="compositionally biased region" description="Acidic residues" evidence="8">
    <location>
        <begin position="157"/>
        <end position="176"/>
    </location>
</feature>
<reference evidence="10 11" key="1">
    <citation type="journal article" date="2011" name="Nat. Genet.">
        <title>The genome of the mesopolyploid crop species Brassica rapa.</title>
        <authorList>
            <consortium name="Brassica rapa Genome Sequencing Project Consortium"/>
            <person name="Wang X."/>
            <person name="Wang H."/>
            <person name="Wang J."/>
            <person name="Sun R."/>
            <person name="Wu J."/>
            <person name="Liu S."/>
            <person name="Bai Y."/>
            <person name="Mun J.H."/>
            <person name="Bancroft I."/>
            <person name="Cheng F."/>
            <person name="Huang S."/>
            <person name="Li X."/>
            <person name="Hua W."/>
            <person name="Wang J."/>
            <person name="Wang X."/>
            <person name="Freeling M."/>
            <person name="Pires J.C."/>
            <person name="Paterson A.H."/>
            <person name="Chalhoub B."/>
            <person name="Wang B."/>
            <person name="Hayward A."/>
            <person name="Sharpe A.G."/>
            <person name="Park B.S."/>
            <person name="Weisshaar B."/>
            <person name="Liu B."/>
            <person name="Li B."/>
            <person name="Liu B."/>
            <person name="Tong C."/>
            <person name="Song C."/>
            <person name="Duran C."/>
            <person name="Peng C."/>
            <person name="Geng C."/>
            <person name="Koh C."/>
            <person name="Lin C."/>
            <person name="Edwards D."/>
            <person name="Mu D."/>
            <person name="Shen D."/>
            <person name="Soumpourou E."/>
            <person name="Li F."/>
            <person name="Fraser F."/>
            <person name="Conant G."/>
            <person name="Lassalle G."/>
            <person name="King G.J."/>
            <person name="Bonnema G."/>
            <person name="Tang H."/>
            <person name="Wang H."/>
            <person name="Belcram H."/>
            <person name="Zhou H."/>
            <person name="Hirakawa H."/>
            <person name="Abe H."/>
            <person name="Guo H."/>
            <person name="Wang H."/>
            <person name="Jin H."/>
            <person name="Parkin I.A."/>
            <person name="Batley J."/>
            <person name="Kim J.S."/>
            <person name="Just J."/>
            <person name="Li J."/>
            <person name="Xu J."/>
            <person name="Deng J."/>
            <person name="Kim J.A."/>
            <person name="Li J."/>
            <person name="Yu J."/>
            <person name="Meng J."/>
            <person name="Wang J."/>
            <person name="Min J."/>
            <person name="Poulain J."/>
            <person name="Wang J."/>
            <person name="Hatakeyama K."/>
            <person name="Wu K."/>
            <person name="Wang L."/>
            <person name="Fang L."/>
            <person name="Trick M."/>
            <person name="Links M.G."/>
            <person name="Zhao M."/>
            <person name="Jin M."/>
            <person name="Ramchiary N."/>
            <person name="Drou N."/>
            <person name="Berkman P.J."/>
            <person name="Cai Q."/>
            <person name="Huang Q."/>
            <person name="Li R."/>
            <person name="Tabata S."/>
            <person name="Cheng S."/>
            <person name="Zhang S."/>
            <person name="Zhang S."/>
            <person name="Huang S."/>
            <person name="Sato S."/>
            <person name="Sun S."/>
            <person name="Kwon S.J."/>
            <person name="Choi S.R."/>
            <person name="Lee T.H."/>
            <person name="Fan W."/>
            <person name="Zhao X."/>
            <person name="Tan X."/>
            <person name="Xu X."/>
            <person name="Wang Y."/>
            <person name="Qiu Y."/>
            <person name="Yin Y."/>
            <person name="Li Y."/>
            <person name="Du Y."/>
            <person name="Liao Y."/>
            <person name="Lim Y."/>
            <person name="Narusaka Y."/>
            <person name="Wang Y."/>
            <person name="Wang Z."/>
            <person name="Li Z."/>
            <person name="Wang Z."/>
            <person name="Xiong Z."/>
            <person name="Zhang Z."/>
        </authorList>
    </citation>
    <scope>NUCLEOTIDE SEQUENCE [LARGE SCALE GENOMIC DNA]</scope>
    <source>
        <strain evidence="10 11">cv. Chiifu-401-42</strain>
    </source>
</reference>
<dbReference type="HOGENOM" id="CLU_034153_2_1_1"/>
<keyword evidence="7" id="KW-0175">Coiled coil</keyword>
<evidence type="ECO:0000313" key="11">
    <source>
        <dbReference type="Proteomes" id="UP000011750"/>
    </source>
</evidence>
<dbReference type="InterPro" id="IPR051730">
    <property type="entry name" value="NASP-like"/>
</dbReference>
<dbReference type="InterPro" id="IPR019544">
    <property type="entry name" value="Tetratricopeptide_SHNi-TPR_dom"/>
</dbReference>
<dbReference type="SMART" id="SM00028">
    <property type="entry name" value="TPR"/>
    <property type="match status" value="3"/>
</dbReference>
<protein>
    <recommendedName>
        <fullName evidence="9">Tetratricopeptide SHNi-TPR domain-containing protein</fullName>
    </recommendedName>
</protein>
<comment type="subcellular location">
    <subcellularLocation>
        <location evidence="1">Nucleus</location>
    </subcellularLocation>
</comment>
<dbReference type="Pfam" id="PF10516">
    <property type="entry name" value="SHNi-TPR"/>
    <property type="match status" value="1"/>
</dbReference>
<dbReference type="Proteomes" id="UP000011750">
    <property type="component" value="Chromosome A01"/>
</dbReference>
<accession>M4D5G1</accession>
<dbReference type="PANTHER" id="PTHR15081">
    <property type="entry name" value="NUCLEAR AUTOANTIGENIC SPERM PROTEIN NASP -RELATED"/>
    <property type="match status" value="1"/>
</dbReference>
<dbReference type="EnsemblPlants" id="Bra011718.1">
    <property type="protein sequence ID" value="Bra011718.1-P"/>
    <property type="gene ID" value="Bra011718"/>
</dbReference>
<dbReference type="STRING" id="51351.M4D5G1"/>
<comment type="similarity">
    <text evidence="2">Belongs to the NASP family.</text>
</comment>
<evidence type="ECO:0000313" key="10">
    <source>
        <dbReference type="EnsemblPlants" id="Bra011718.1-P"/>
    </source>
</evidence>